<keyword evidence="2" id="KW-1003">Cell membrane</keyword>
<keyword evidence="3 9" id="KW-0812">Transmembrane</keyword>
<evidence type="ECO:0000256" key="7">
    <source>
        <dbReference type="ARBA" id="ARBA00029447"/>
    </source>
</evidence>
<dbReference type="PROSITE" id="PS50111">
    <property type="entry name" value="CHEMOTAXIS_TRANSDUC_2"/>
    <property type="match status" value="1"/>
</dbReference>
<comment type="subcellular location">
    <subcellularLocation>
        <location evidence="1">Cell membrane</location>
        <topology evidence="1">Multi-pass membrane protein</topology>
    </subcellularLocation>
</comment>
<evidence type="ECO:0000313" key="13">
    <source>
        <dbReference type="Proteomes" id="UP000736583"/>
    </source>
</evidence>
<dbReference type="Pfam" id="PF17200">
    <property type="entry name" value="sCache_2"/>
    <property type="match status" value="1"/>
</dbReference>
<dbReference type="PROSITE" id="PS50885">
    <property type="entry name" value="HAMP"/>
    <property type="match status" value="1"/>
</dbReference>
<dbReference type="Proteomes" id="UP000736583">
    <property type="component" value="Unassembled WGS sequence"/>
</dbReference>
<keyword evidence="5 9" id="KW-0472">Membrane</keyword>
<dbReference type="InterPro" id="IPR033480">
    <property type="entry name" value="sCache_2"/>
</dbReference>
<dbReference type="Pfam" id="PF00672">
    <property type="entry name" value="HAMP"/>
    <property type="match status" value="1"/>
</dbReference>
<feature type="transmembrane region" description="Helical" evidence="9">
    <location>
        <begin position="208"/>
        <end position="227"/>
    </location>
</feature>
<dbReference type="SMART" id="SM01049">
    <property type="entry name" value="Cache_2"/>
    <property type="match status" value="1"/>
</dbReference>
<dbReference type="Pfam" id="PF00015">
    <property type="entry name" value="MCPsignal"/>
    <property type="match status" value="1"/>
</dbReference>
<reference evidence="12 13" key="1">
    <citation type="submission" date="2021-06" db="EMBL/GenBank/DDBJ databases">
        <authorList>
            <person name="Sun Q."/>
            <person name="Li D."/>
        </authorList>
    </citation>
    <scope>NUCLEOTIDE SEQUENCE [LARGE SCALE GENOMIC DNA]</scope>
    <source>
        <strain evidence="12 13">MSJ-4</strain>
    </source>
</reference>
<dbReference type="InterPro" id="IPR003660">
    <property type="entry name" value="HAMP_dom"/>
</dbReference>
<evidence type="ECO:0000259" key="11">
    <source>
        <dbReference type="PROSITE" id="PS50885"/>
    </source>
</evidence>
<dbReference type="SMART" id="SM00304">
    <property type="entry name" value="HAMP"/>
    <property type="match status" value="1"/>
</dbReference>
<keyword evidence="13" id="KW-1185">Reference proteome</keyword>
<feature type="transmembrane region" description="Helical" evidence="9">
    <location>
        <begin position="20"/>
        <end position="40"/>
    </location>
</feature>
<evidence type="ECO:0000256" key="1">
    <source>
        <dbReference type="ARBA" id="ARBA00004651"/>
    </source>
</evidence>
<evidence type="ECO:0000256" key="8">
    <source>
        <dbReference type="PROSITE-ProRule" id="PRU00284"/>
    </source>
</evidence>
<comment type="similarity">
    <text evidence="7">Belongs to the methyl-accepting chemotaxis (MCP) protein family.</text>
</comment>
<protein>
    <submittedName>
        <fullName evidence="12">Methyl-accepting chemotaxis protein</fullName>
    </submittedName>
</protein>
<dbReference type="PANTHER" id="PTHR32089:SF112">
    <property type="entry name" value="LYSOZYME-LIKE PROTEIN-RELATED"/>
    <property type="match status" value="1"/>
</dbReference>
<dbReference type="CDD" id="cd06225">
    <property type="entry name" value="HAMP"/>
    <property type="match status" value="1"/>
</dbReference>
<dbReference type="RefSeq" id="WP_216456580.1">
    <property type="nucleotide sequence ID" value="NZ_JAHLQL010000001.1"/>
</dbReference>
<dbReference type="InterPro" id="IPR004089">
    <property type="entry name" value="MCPsignal_dom"/>
</dbReference>
<evidence type="ECO:0000256" key="9">
    <source>
        <dbReference type="SAM" id="Phobius"/>
    </source>
</evidence>
<sequence length="589" mass="66300">MDKKTTFKNTELKKSFFISYLRFFILIVFSVGIISTVSFFSAKKALSNLGESALKNRIEMGLAMMDSLETQVQKGSLTREDAEEIFRYEMLNKKQSDGKTRGLNEKLELGIEAYMYAIDSKGIEKMHPFKEGEDISEVKDARGQSVTGLIFQEGNNPKNQGIIHFMWKNSEETKEKPKVNAVGYFEPWDWYINVGCYNEDFYKPAYKILNVILIIASIILIISFLLINSLMKQKVNPLSDIVNSMEMASEGNINTKVNIKNKDEIGYIGEIFNRMIAEIRTILLKIKEISITLEEKSSLIDSSTNVTLESSNNIKDAMEEISASINDSTKEMQNSFDSMQLLSENITLIKKNSMVMEKEAREANSLNFNIVNILGELEKKNEENVNSSKETNTNIQELLNKSNAIVGIVSTIEQISSEINLLSLNASIESARAGEAGRGFAVVSEQIKKLSNDTSEAVKQINILINELINVINISVSSVEKSEKVAQGQIETINETRKTLERVIDFIETMPNIIKENVEKIDQVYNQKDSVSSSMDSVLSVTEEISASSEEITASTVEVKDKMDYIKDLAKELDNFSKELNDSINHFSL</sequence>
<evidence type="ECO:0000256" key="3">
    <source>
        <dbReference type="ARBA" id="ARBA00022692"/>
    </source>
</evidence>
<evidence type="ECO:0000256" key="5">
    <source>
        <dbReference type="ARBA" id="ARBA00023136"/>
    </source>
</evidence>
<evidence type="ECO:0000256" key="4">
    <source>
        <dbReference type="ARBA" id="ARBA00022989"/>
    </source>
</evidence>
<feature type="domain" description="Methyl-accepting transducer" evidence="10">
    <location>
        <begin position="303"/>
        <end position="553"/>
    </location>
</feature>
<gene>
    <name evidence="12" type="ORF">KQI89_07685</name>
</gene>
<dbReference type="SMART" id="SM00283">
    <property type="entry name" value="MA"/>
    <property type="match status" value="1"/>
</dbReference>
<evidence type="ECO:0000259" key="10">
    <source>
        <dbReference type="PROSITE" id="PS50111"/>
    </source>
</evidence>
<organism evidence="12 13">
    <name type="scientific">Clostridium simiarum</name>
    <dbReference type="NCBI Taxonomy" id="2841506"/>
    <lineage>
        <taxon>Bacteria</taxon>
        <taxon>Bacillati</taxon>
        <taxon>Bacillota</taxon>
        <taxon>Clostridia</taxon>
        <taxon>Eubacteriales</taxon>
        <taxon>Clostridiaceae</taxon>
        <taxon>Clostridium</taxon>
    </lineage>
</organism>
<proteinExistence type="inferred from homology"/>
<evidence type="ECO:0000313" key="12">
    <source>
        <dbReference type="EMBL" id="MBU5591644.1"/>
    </source>
</evidence>
<comment type="caution">
    <text evidence="12">The sequence shown here is derived from an EMBL/GenBank/DDBJ whole genome shotgun (WGS) entry which is preliminary data.</text>
</comment>
<dbReference type="PANTHER" id="PTHR32089">
    <property type="entry name" value="METHYL-ACCEPTING CHEMOTAXIS PROTEIN MCPB"/>
    <property type="match status" value="1"/>
</dbReference>
<dbReference type="EMBL" id="JAHLQL010000001">
    <property type="protein sequence ID" value="MBU5591644.1"/>
    <property type="molecule type" value="Genomic_DNA"/>
</dbReference>
<keyword evidence="4 9" id="KW-1133">Transmembrane helix</keyword>
<name>A0ABS6EZH2_9CLOT</name>
<evidence type="ECO:0000256" key="6">
    <source>
        <dbReference type="ARBA" id="ARBA00023224"/>
    </source>
</evidence>
<keyword evidence="6 8" id="KW-0807">Transducer</keyword>
<feature type="domain" description="HAMP" evidence="11">
    <location>
        <begin position="232"/>
        <end position="284"/>
    </location>
</feature>
<accession>A0ABS6EZH2</accession>
<evidence type="ECO:0000256" key="2">
    <source>
        <dbReference type="ARBA" id="ARBA00022475"/>
    </source>
</evidence>